<dbReference type="SUPFAM" id="SSF53300">
    <property type="entry name" value="vWA-like"/>
    <property type="match status" value="2"/>
</dbReference>
<dbReference type="Pfam" id="PF03815">
    <property type="entry name" value="LCCL"/>
    <property type="match status" value="1"/>
</dbReference>
<feature type="region of interest" description="Disordered" evidence="12">
    <location>
        <begin position="125"/>
        <end position="155"/>
    </location>
</feature>
<evidence type="ECO:0000256" key="11">
    <source>
        <dbReference type="ARBA" id="ARBA00073850"/>
    </source>
</evidence>
<accession>A0A5F5Q2E5</accession>
<evidence type="ECO:0000256" key="10">
    <source>
        <dbReference type="ARBA" id="ARBA00063385"/>
    </source>
</evidence>
<dbReference type="VGNC" id="VGNC:24910">
    <property type="gene designation" value="VIT"/>
</dbReference>
<reference evidence="15" key="3">
    <citation type="submission" date="2025-09" db="UniProtKB">
        <authorList>
            <consortium name="Ensembl"/>
        </authorList>
    </citation>
    <scope>IDENTIFICATION</scope>
    <source>
        <strain evidence="15">Thoroughbred</strain>
    </source>
</reference>
<comment type="subunit">
    <text evidence="10">Binds dermatan sulfate and chondroitin sulfate.</text>
</comment>
<dbReference type="SMART" id="SM00327">
    <property type="entry name" value="VWA"/>
    <property type="match status" value="2"/>
</dbReference>
<evidence type="ECO:0000256" key="4">
    <source>
        <dbReference type="ARBA" id="ARBA00022729"/>
    </source>
</evidence>
<evidence type="ECO:0000256" key="12">
    <source>
        <dbReference type="SAM" id="MobiDB-lite"/>
    </source>
</evidence>
<evidence type="ECO:0000256" key="9">
    <source>
        <dbReference type="ARBA" id="ARBA00060310"/>
    </source>
</evidence>
<dbReference type="Proteomes" id="UP000002281">
    <property type="component" value="Chromosome 15"/>
</dbReference>
<dbReference type="SUPFAM" id="SSF69848">
    <property type="entry name" value="LCCL domain"/>
    <property type="match status" value="1"/>
</dbReference>
<dbReference type="SMART" id="SM00603">
    <property type="entry name" value="LCCL"/>
    <property type="match status" value="1"/>
</dbReference>
<dbReference type="Gene3D" id="2.170.130.20">
    <property type="entry name" value="LCCL-like domain"/>
    <property type="match status" value="1"/>
</dbReference>
<dbReference type="InterPro" id="IPR004043">
    <property type="entry name" value="LCCL"/>
</dbReference>
<evidence type="ECO:0000256" key="1">
    <source>
        <dbReference type="ARBA" id="ARBA00004498"/>
    </source>
</evidence>
<feature type="domain" description="LCCL" evidence="14">
    <location>
        <begin position="18"/>
        <end position="111"/>
    </location>
</feature>
<proteinExistence type="predicted"/>
<comment type="function">
    <text evidence="9">Promotes matrix assembly and cell adhesiveness. Plays a role in spinal cord formation by regulating the proliferation and differentiation of neural stem cells.</text>
</comment>
<evidence type="ECO:0000256" key="3">
    <source>
        <dbReference type="ARBA" id="ARBA00022530"/>
    </source>
</evidence>
<feature type="domain" description="VWFA" evidence="13">
    <location>
        <begin position="448"/>
        <end position="621"/>
    </location>
</feature>
<dbReference type="PRINTS" id="PR00453">
    <property type="entry name" value="VWFADOMAIN"/>
</dbReference>
<evidence type="ECO:0000256" key="6">
    <source>
        <dbReference type="ARBA" id="ARBA00022902"/>
    </source>
</evidence>
<dbReference type="PROSITE" id="PS50820">
    <property type="entry name" value="LCCL"/>
    <property type="match status" value="1"/>
</dbReference>
<evidence type="ECO:0000256" key="7">
    <source>
        <dbReference type="ARBA" id="ARBA00023157"/>
    </source>
</evidence>
<keyword evidence="4" id="KW-0732">Signal</keyword>
<sequence>MEIVVLTMKASVIEMFLAVPQINCDVKAGKIINPEFVVKCPAGCQDPRYHVYGTDIYASYSSVCGAAVHSGVLDNSGGKILVRKVAGQSGYKGSYSNGVQSLSLPRWRESFIVSEAKPQKGVTYPSALTYSSSKSPAAKAGETTKAYQKPSVPGTTAQPVTLIRVLRTTTAEATHTTTLSKPSPSAGSSTSSPRPQPMGQRSQELGETDLWKPGSVLLNAGFVPKEELSTQSSEPVSQGDPSCKIDLSFLIDGSASIGKRRFRIQKQFLADVAQALHIGPAGPLMGVVQYGDNPATHFNLKTHVSSRDLKTAIEKITQRGGLSNVGRAISFVTKNFFSKVNGNRGGAPNVAVVIVDGWPTDKVEEASRLARESGINIFFITIEGAVENEKQYVIEPNFANKAVCRTNGFYSLNVQSWFSLHKTVQPLVKRVCDTERLACSKTCFNSADIGFVIDGSSSVGTSNFRTVLQFVANLSKEFEISDTDTRIGAVQYTYEQRLEFGFDDYNTKPDILNAIKRVGYWSGGTSTGAAINYALEQLFKKSKPNKRKLMILITDGRSYDDVRIPAMVAHHKGVITYAIGVAWAAQDELEVIATHPAKDHSFFVDEFDNLYKSVPKIIQNICTEFNSQPRN</sequence>
<dbReference type="PANTHER" id="PTHR24020">
    <property type="entry name" value="COLLAGEN ALPHA"/>
    <property type="match status" value="1"/>
</dbReference>
<dbReference type="Pfam" id="PF00092">
    <property type="entry name" value="VWA"/>
    <property type="match status" value="2"/>
</dbReference>
<keyword evidence="6" id="KW-0524">Neurogenesis</keyword>
<dbReference type="FunFam" id="3.40.50.410:FF:000009">
    <property type="entry name" value="Putative vitrin"/>
    <property type="match status" value="1"/>
</dbReference>
<dbReference type="Gene3D" id="3.40.50.410">
    <property type="entry name" value="von Willebrand factor, type A domain"/>
    <property type="match status" value="2"/>
</dbReference>
<dbReference type="FunFam" id="3.40.50.410:FF:000025">
    <property type="entry name" value="Vitrin"/>
    <property type="match status" value="1"/>
</dbReference>
<evidence type="ECO:0000256" key="8">
    <source>
        <dbReference type="ARBA" id="ARBA00023180"/>
    </source>
</evidence>
<evidence type="ECO:0000313" key="16">
    <source>
        <dbReference type="Proteomes" id="UP000002281"/>
    </source>
</evidence>
<dbReference type="GeneTree" id="ENSGT00940000159330"/>
<dbReference type="InterPro" id="IPR036609">
    <property type="entry name" value="LCCL_sf"/>
</dbReference>
<dbReference type="InterPro" id="IPR002035">
    <property type="entry name" value="VWF_A"/>
</dbReference>
<keyword evidence="5" id="KW-0677">Repeat</keyword>
<feature type="domain" description="VWFA" evidence="13">
    <location>
        <begin position="246"/>
        <end position="431"/>
    </location>
</feature>
<reference evidence="15" key="2">
    <citation type="submission" date="2025-08" db="UniProtKB">
        <authorList>
            <consortium name="Ensembl"/>
        </authorList>
    </citation>
    <scope>IDENTIFICATION</scope>
    <source>
        <strain evidence="15">Thoroughbred</strain>
    </source>
</reference>
<reference evidence="15 16" key="1">
    <citation type="journal article" date="2009" name="Science">
        <title>Genome sequence, comparative analysis, and population genetics of the domestic horse.</title>
        <authorList>
            <consortium name="Broad Institute Genome Sequencing Platform"/>
            <consortium name="Broad Institute Whole Genome Assembly Team"/>
            <person name="Wade C.M."/>
            <person name="Giulotto E."/>
            <person name="Sigurdsson S."/>
            <person name="Zoli M."/>
            <person name="Gnerre S."/>
            <person name="Imsland F."/>
            <person name="Lear T.L."/>
            <person name="Adelson D.L."/>
            <person name="Bailey E."/>
            <person name="Bellone R.R."/>
            <person name="Bloecker H."/>
            <person name="Distl O."/>
            <person name="Edgar R.C."/>
            <person name="Garber M."/>
            <person name="Leeb T."/>
            <person name="Mauceli E."/>
            <person name="MacLeod J.N."/>
            <person name="Penedo M.C.T."/>
            <person name="Raison J.M."/>
            <person name="Sharpe T."/>
            <person name="Vogel J."/>
            <person name="Andersson L."/>
            <person name="Antczak D.F."/>
            <person name="Biagi T."/>
            <person name="Binns M.M."/>
            <person name="Chowdhary B.P."/>
            <person name="Coleman S.J."/>
            <person name="Della Valle G."/>
            <person name="Fryc S."/>
            <person name="Guerin G."/>
            <person name="Hasegawa T."/>
            <person name="Hill E.W."/>
            <person name="Jurka J."/>
            <person name="Kiialainen A."/>
            <person name="Lindgren G."/>
            <person name="Liu J."/>
            <person name="Magnani E."/>
            <person name="Mickelson J.R."/>
            <person name="Murray J."/>
            <person name="Nergadze S.G."/>
            <person name="Onofrio R."/>
            <person name="Pedroni S."/>
            <person name="Piras M.F."/>
            <person name="Raudsepp T."/>
            <person name="Rocchi M."/>
            <person name="Roeed K.H."/>
            <person name="Ryder O.A."/>
            <person name="Searle S."/>
            <person name="Skow L."/>
            <person name="Swinburne J.E."/>
            <person name="Syvaenen A.C."/>
            <person name="Tozaki T."/>
            <person name="Valberg S.J."/>
            <person name="Vaudin M."/>
            <person name="White J.R."/>
            <person name="Zody M.C."/>
            <person name="Lander E.S."/>
            <person name="Lindblad-Toh K."/>
        </authorList>
    </citation>
    <scope>NUCLEOTIDE SEQUENCE [LARGE SCALE GENOMIC DNA]</scope>
    <source>
        <strain evidence="15 16">Thoroughbred</strain>
    </source>
</reference>
<dbReference type="GO" id="GO:0007399">
    <property type="term" value="P:nervous system development"/>
    <property type="evidence" value="ECO:0007669"/>
    <property type="project" value="UniProtKB-KW"/>
</dbReference>
<dbReference type="FunFam" id="2.170.130.20:FF:000001">
    <property type="entry name" value="Cysteine-rich secretory protein LCCL domain-containing 1"/>
    <property type="match status" value="1"/>
</dbReference>
<evidence type="ECO:0000256" key="5">
    <source>
        <dbReference type="ARBA" id="ARBA00022737"/>
    </source>
</evidence>
<feature type="region of interest" description="Disordered" evidence="12">
    <location>
        <begin position="172"/>
        <end position="209"/>
    </location>
</feature>
<feature type="compositionally biased region" description="Low complexity" evidence="12">
    <location>
        <begin position="172"/>
        <end position="193"/>
    </location>
</feature>
<keyword evidence="8" id="KW-0325">Glycoprotein</keyword>
<evidence type="ECO:0000259" key="14">
    <source>
        <dbReference type="PROSITE" id="PS50820"/>
    </source>
</evidence>
<dbReference type="PANTHER" id="PTHR24020:SF23">
    <property type="entry name" value="VITRIN"/>
    <property type="match status" value="1"/>
</dbReference>
<dbReference type="InterPro" id="IPR036465">
    <property type="entry name" value="vWFA_dom_sf"/>
</dbReference>
<gene>
    <name evidence="15 17" type="primary">VIT</name>
</gene>
<organism evidence="15 16">
    <name type="scientific">Equus caballus</name>
    <name type="common">Horse</name>
    <dbReference type="NCBI Taxonomy" id="9796"/>
    <lineage>
        <taxon>Eukaryota</taxon>
        <taxon>Metazoa</taxon>
        <taxon>Chordata</taxon>
        <taxon>Craniata</taxon>
        <taxon>Vertebrata</taxon>
        <taxon>Euteleostomi</taxon>
        <taxon>Mammalia</taxon>
        <taxon>Eutheria</taxon>
        <taxon>Laurasiatheria</taxon>
        <taxon>Perissodactyla</taxon>
        <taxon>Equidae</taxon>
        <taxon>Equus</taxon>
    </lineage>
</organism>
<keyword evidence="16" id="KW-1185">Reference proteome</keyword>
<dbReference type="AlphaFoldDB" id="A0A5F5Q2E5"/>
<name>A0A5F5Q2E5_HORSE</name>
<evidence type="ECO:0000313" key="17">
    <source>
        <dbReference type="VGNC" id="VGNC:24910"/>
    </source>
</evidence>
<dbReference type="InterPro" id="IPR050525">
    <property type="entry name" value="ECM_Assembly_Org"/>
</dbReference>
<dbReference type="Bgee" id="ENSECAG00000003318">
    <property type="expression patterns" value="Expressed in articular cartilage of joint and 18 other cell types or tissues"/>
</dbReference>
<dbReference type="Ensembl" id="ENSECAT00000071303.2">
    <property type="protein sequence ID" value="ENSECAP00000054976.1"/>
    <property type="gene ID" value="ENSECAG00000003318.4"/>
</dbReference>
<comment type="subcellular location">
    <subcellularLocation>
        <location evidence="1">Secreted</location>
        <location evidence="1">Extracellular space</location>
        <location evidence="1">Extracellular matrix</location>
    </subcellularLocation>
</comment>
<keyword evidence="2" id="KW-0964">Secreted</keyword>
<keyword evidence="7" id="KW-1015">Disulfide bond</keyword>
<keyword evidence="3" id="KW-0272">Extracellular matrix</keyword>
<protein>
    <recommendedName>
        <fullName evidence="11">Vitrin</fullName>
    </recommendedName>
</protein>
<feature type="compositionally biased region" description="Polar residues" evidence="12">
    <location>
        <begin position="126"/>
        <end position="135"/>
    </location>
</feature>
<dbReference type="CDD" id="cd01472">
    <property type="entry name" value="vWA_collagen"/>
    <property type="match status" value="1"/>
</dbReference>
<evidence type="ECO:0000256" key="2">
    <source>
        <dbReference type="ARBA" id="ARBA00022525"/>
    </source>
</evidence>
<dbReference type="PROSITE" id="PS50234">
    <property type="entry name" value="VWFA"/>
    <property type="match status" value="2"/>
</dbReference>
<dbReference type="ExpressionAtlas" id="A0A5F5Q2E5">
    <property type="expression patterns" value="baseline"/>
</dbReference>
<evidence type="ECO:0000313" key="15">
    <source>
        <dbReference type="Ensembl" id="ENSECAP00000054976.1"/>
    </source>
</evidence>
<evidence type="ECO:0000259" key="13">
    <source>
        <dbReference type="PROSITE" id="PS50234"/>
    </source>
</evidence>